<dbReference type="InterPro" id="IPR056988">
    <property type="entry name" value="Zn_ribbon_pln"/>
</dbReference>
<feature type="region of interest" description="Disordered" evidence="1">
    <location>
        <begin position="51"/>
        <end position="106"/>
    </location>
</feature>
<evidence type="ECO:0000313" key="4">
    <source>
        <dbReference type="Proteomes" id="UP000298416"/>
    </source>
</evidence>
<comment type="caution">
    <text evidence="3">The sequence shown here is derived from an EMBL/GenBank/DDBJ whole genome shotgun (WGS) entry which is preliminary data.</text>
</comment>
<dbReference type="PANTHER" id="PTHR44137">
    <property type="entry name" value="BNAC03G44070D PROTEIN"/>
    <property type="match status" value="1"/>
</dbReference>
<proteinExistence type="predicted"/>
<reference evidence="3" key="2">
    <citation type="submission" date="2020-08" db="EMBL/GenBank/DDBJ databases">
        <title>Plant Genome Project.</title>
        <authorList>
            <person name="Zhang R.-G."/>
        </authorList>
    </citation>
    <scope>NUCLEOTIDE SEQUENCE</scope>
    <source>
        <strain evidence="3">Huo1</strain>
        <tissue evidence="3">Leaf</tissue>
    </source>
</reference>
<feature type="compositionally biased region" description="Polar residues" evidence="1">
    <location>
        <begin position="75"/>
        <end position="85"/>
    </location>
</feature>
<evidence type="ECO:0000313" key="3">
    <source>
        <dbReference type="EMBL" id="KAG6404161.1"/>
    </source>
</evidence>
<dbReference type="PANTHER" id="PTHR44137:SF61">
    <property type="entry name" value="J DOMAIN-CONTAINING PROTEIN"/>
    <property type="match status" value="1"/>
</dbReference>
<reference evidence="3" key="1">
    <citation type="submission" date="2018-01" db="EMBL/GenBank/DDBJ databases">
        <authorList>
            <person name="Mao J.F."/>
        </authorList>
    </citation>
    <scope>NUCLEOTIDE SEQUENCE</scope>
    <source>
        <strain evidence="3">Huo1</strain>
        <tissue evidence="3">Leaf</tissue>
    </source>
</reference>
<protein>
    <recommendedName>
        <fullName evidence="2">Zinc beta-ribbon domain-containing protein</fullName>
    </recommendedName>
</protein>
<evidence type="ECO:0000256" key="1">
    <source>
        <dbReference type="SAM" id="MobiDB-lite"/>
    </source>
</evidence>
<evidence type="ECO:0000259" key="2">
    <source>
        <dbReference type="Pfam" id="PF23551"/>
    </source>
</evidence>
<sequence length="183" mass="21055">MTSISSFFRPDSFWALCNRCNVQYEYTNIFLNQTLLCYRCHQPFLATAIPVQSPSSRPRPFPNQQEEDMHAAAQPSASRTSQAPSSHAPKKYAKRRRNTRELSQRNKCAMLIEKAKTEILHQLNEWEKEKRQKMNEVGAFEILHFQRDCVEAKPDDDNGSPSPSHFPCVSMTEAMTTYAHSKA</sequence>
<organism evidence="3">
    <name type="scientific">Salvia splendens</name>
    <name type="common">Scarlet sage</name>
    <dbReference type="NCBI Taxonomy" id="180675"/>
    <lineage>
        <taxon>Eukaryota</taxon>
        <taxon>Viridiplantae</taxon>
        <taxon>Streptophyta</taxon>
        <taxon>Embryophyta</taxon>
        <taxon>Tracheophyta</taxon>
        <taxon>Spermatophyta</taxon>
        <taxon>Magnoliopsida</taxon>
        <taxon>eudicotyledons</taxon>
        <taxon>Gunneridae</taxon>
        <taxon>Pentapetalae</taxon>
        <taxon>asterids</taxon>
        <taxon>lamiids</taxon>
        <taxon>Lamiales</taxon>
        <taxon>Lamiaceae</taxon>
        <taxon>Nepetoideae</taxon>
        <taxon>Mentheae</taxon>
        <taxon>Salviinae</taxon>
        <taxon>Salvia</taxon>
        <taxon>Salvia subgen. Calosphace</taxon>
        <taxon>core Calosphace</taxon>
    </lineage>
</organism>
<keyword evidence="4" id="KW-1185">Reference proteome</keyword>
<name>A0A8X8X232_SALSN</name>
<feature type="compositionally biased region" description="Basic residues" evidence="1">
    <location>
        <begin position="88"/>
        <end position="98"/>
    </location>
</feature>
<dbReference type="EMBL" id="PNBA02000013">
    <property type="protein sequence ID" value="KAG6404161.1"/>
    <property type="molecule type" value="Genomic_DNA"/>
</dbReference>
<dbReference type="Pfam" id="PF23551">
    <property type="entry name" value="Zn_ribbon_20"/>
    <property type="match status" value="1"/>
</dbReference>
<dbReference type="Proteomes" id="UP000298416">
    <property type="component" value="Unassembled WGS sequence"/>
</dbReference>
<gene>
    <name evidence="3" type="ORF">SASPL_136401</name>
</gene>
<dbReference type="AlphaFoldDB" id="A0A8X8X232"/>
<accession>A0A8X8X232</accession>
<feature type="domain" description="Zinc beta-ribbon" evidence="2">
    <location>
        <begin position="13"/>
        <end position="46"/>
    </location>
</feature>